<dbReference type="AlphaFoldDB" id="A0A7S2S0E0"/>
<organism evidence="11">
    <name type="scientific">Mucochytrium quahogii</name>
    <dbReference type="NCBI Taxonomy" id="96639"/>
    <lineage>
        <taxon>Eukaryota</taxon>
        <taxon>Sar</taxon>
        <taxon>Stramenopiles</taxon>
        <taxon>Bigyra</taxon>
        <taxon>Labyrinthulomycetes</taxon>
        <taxon>Thraustochytrida</taxon>
        <taxon>Thraustochytriidae</taxon>
        <taxon>Mucochytrium</taxon>
    </lineage>
</organism>
<evidence type="ECO:0000256" key="7">
    <source>
        <dbReference type="ARBA" id="ARBA00022917"/>
    </source>
</evidence>
<evidence type="ECO:0000256" key="2">
    <source>
        <dbReference type="ARBA" id="ARBA00012815"/>
    </source>
</evidence>
<dbReference type="FunFam" id="3.40.50.800:FF:000012">
    <property type="entry name" value="Histidine--tRNA ligase, cytoplasmic"/>
    <property type="match status" value="1"/>
</dbReference>
<evidence type="ECO:0000256" key="8">
    <source>
        <dbReference type="ARBA" id="ARBA00047639"/>
    </source>
</evidence>
<feature type="domain" description="Aminoacyl-transfer RNA synthetases class-II family profile" evidence="10">
    <location>
        <begin position="43"/>
        <end position="362"/>
    </location>
</feature>
<dbReference type="PANTHER" id="PTHR11476">
    <property type="entry name" value="HISTIDYL-TRNA SYNTHETASE"/>
    <property type="match status" value="1"/>
</dbReference>
<dbReference type="InterPro" id="IPR015807">
    <property type="entry name" value="His-tRNA-ligase"/>
</dbReference>
<dbReference type="Pfam" id="PF13393">
    <property type="entry name" value="tRNA-synt_His"/>
    <property type="match status" value="1"/>
</dbReference>
<dbReference type="PIRSF" id="PIRSF001549">
    <property type="entry name" value="His-tRNA_synth"/>
    <property type="match status" value="1"/>
</dbReference>
<dbReference type="SUPFAM" id="SSF55681">
    <property type="entry name" value="Class II aaRS and biotin synthetases"/>
    <property type="match status" value="1"/>
</dbReference>
<feature type="binding site" evidence="9">
    <location>
        <begin position="112"/>
        <end position="114"/>
    </location>
    <ligand>
        <name>L-histidine</name>
        <dbReference type="ChEBI" id="CHEBI:57595"/>
    </ligand>
</feature>
<evidence type="ECO:0000313" key="11">
    <source>
        <dbReference type="EMBL" id="CAD9685861.1"/>
    </source>
</evidence>
<evidence type="ECO:0000259" key="10">
    <source>
        <dbReference type="PROSITE" id="PS50862"/>
    </source>
</evidence>
<dbReference type="GO" id="GO:0004821">
    <property type="term" value="F:histidine-tRNA ligase activity"/>
    <property type="evidence" value="ECO:0007669"/>
    <property type="project" value="UniProtKB-EC"/>
</dbReference>
<keyword evidence="4" id="KW-0436">Ligase</keyword>
<feature type="binding site" evidence="9">
    <location>
        <position position="139"/>
    </location>
    <ligand>
        <name>L-histidine</name>
        <dbReference type="ChEBI" id="CHEBI:57595"/>
    </ligand>
</feature>
<evidence type="ECO:0000256" key="4">
    <source>
        <dbReference type="ARBA" id="ARBA00022598"/>
    </source>
</evidence>
<evidence type="ECO:0000256" key="3">
    <source>
        <dbReference type="ARBA" id="ARBA00015302"/>
    </source>
</evidence>
<feature type="binding site" evidence="9">
    <location>
        <position position="155"/>
    </location>
    <ligand>
        <name>L-histidine</name>
        <dbReference type="ChEBI" id="CHEBI:57595"/>
    </ligand>
</feature>
<accession>A0A7S2S0E0</accession>
<dbReference type="InterPro" id="IPR004154">
    <property type="entry name" value="Anticodon-bd"/>
</dbReference>
<dbReference type="GO" id="GO:0032543">
    <property type="term" value="P:mitochondrial translation"/>
    <property type="evidence" value="ECO:0007669"/>
    <property type="project" value="TreeGrafter"/>
</dbReference>
<dbReference type="InterPro" id="IPR004516">
    <property type="entry name" value="HisRS/HisZ"/>
</dbReference>
<feature type="binding site" evidence="9">
    <location>
        <position position="159"/>
    </location>
    <ligand>
        <name>L-histidine</name>
        <dbReference type="ChEBI" id="CHEBI:57595"/>
    </ligand>
</feature>
<comment type="similarity">
    <text evidence="1">Belongs to the class-II aminoacyl-tRNA synthetase family.</text>
</comment>
<evidence type="ECO:0000256" key="9">
    <source>
        <dbReference type="PIRSR" id="PIRSR001549-1"/>
    </source>
</evidence>
<dbReference type="GO" id="GO:0006427">
    <property type="term" value="P:histidyl-tRNA aminoacylation"/>
    <property type="evidence" value="ECO:0007669"/>
    <property type="project" value="InterPro"/>
</dbReference>
<name>A0A7S2S0E0_9STRA</name>
<feature type="binding site" evidence="9">
    <location>
        <begin position="312"/>
        <end position="313"/>
    </location>
    <ligand>
        <name>L-histidine</name>
        <dbReference type="ChEBI" id="CHEBI:57595"/>
    </ligand>
</feature>
<comment type="catalytic activity">
    <reaction evidence="8">
        <text>tRNA(His) + L-histidine + ATP = L-histidyl-tRNA(His) + AMP + diphosphate + H(+)</text>
        <dbReference type="Rhea" id="RHEA:17313"/>
        <dbReference type="Rhea" id="RHEA-COMP:9665"/>
        <dbReference type="Rhea" id="RHEA-COMP:9689"/>
        <dbReference type="ChEBI" id="CHEBI:15378"/>
        <dbReference type="ChEBI" id="CHEBI:30616"/>
        <dbReference type="ChEBI" id="CHEBI:33019"/>
        <dbReference type="ChEBI" id="CHEBI:57595"/>
        <dbReference type="ChEBI" id="CHEBI:78442"/>
        <dbReference type="ChEBI" id="CHEBI:78527"/>
        <dbReference type="ChEBI" id="CHEBI:456215"/>
        <dbReference type="EC" id="6.1.1.21"/>
    </reaction>
</comment>
<dbReference type="GO" id="GO:0003723">
    <property type="term" value="F:RNA binding"/>
    <property type="evidence" value="ECO:0007669"/>
    <property type="project" value="TreeGrafter"/>
</dbReference>
<dbReference type="EMBL" id="HBHK01014240">
    <property type="protein sequence ID" value="CAD9685861.1"/>
    <property type="molecule type" value="Transcribed_RNA"/>
</dbReference>
<evidence type="ECO:0000256" key="5">
    <source>
        <dbReference type="ARBA" id="ARBA00022741"/>
    </source>
</evidence>
<dbReference type="EC" id="6.1.1.21" evidence="2"/>
<keyword evidence="7" id="KW-0648">Protein biosynthesis</keyword>
<keyword evidence="5" id="KW-0547">Nucleotide-binding</keyword>
<protein>
    <recommendedName>
        <fullName evidence="3">Histidine--tRNA ligase, cytoplasmic</fullName>
        <ecNumber evidence="2">6.1.1.21</ecNumber>
    </recommendedName>
</protein>
<dbReference type="InterPro" id="IPR006195">
    <property type="entry name" value="aa-tRNA-synth_II"/>
</dbReference>
<dbReference type="GO" id="GO:0005739">
    <property type="term" value="C:mitochondrion"/>
    <property type="evidence" value="ECO:0007669"/>
    <property type="project" value="TreeGrafter"/>
</dbReference>
<sequence length="481" mass="54057">MEGMDLESLQKRVAELEAQLNAKDVGAVKKKKKSKYAPKTPLGMKDYKPEETAVREKVFDIIKSVFKRHGAVSIETPVAELKETLTGKYGEDSKLIYDLADQGGEILALRYDLTVPFARYCAEHGVENLKRYHIARVYRRDNPSMSQGRFREFYQCDIDIAGEYEFMVPDSECVKIVCDVLTELEIGEFLVKMNNRKILDGIFAVCGVPEDLFRPICSAVDKLDKMEWPEVKKEMIEKGITDEVAERIWVYAQKKGGPELVQELKGDSVLCANESAKSGLDAMEKLFEYCSCMSVPSNRIVFDLSMARGLDYYTGVIYEAVLIGQGVGSVAGGGRYDGLVGRFKKKGREIPCVGISLGIERLFTVYAKVKAEENVGYKATQVWVAGVAGSDEKHMILQERLKICSELWDGGISAETAYKLNAKLMTQFQNCEKDGIPYCLIIGKGELDGKVVKIRDMKTREERDVARSEYVSTLRSMLDKR</sequence>
<dbReference type="InterPro" id="IPR036621">
    <property type="entry name" value="Anticodon-bd_dom_sf"/>
</dbReference>
<dbReference type="FunFam" id="3.30.930.10:FF:000061">
    <property type="entry name" value="Histidine--tRNA ligase, cytoplasmic"/>
    <property type="match status" value="1"/>
</dbReference>
<feature type="binding site" evidence="9">
    <location>
        <position position="308"/>
    </location>
    <ligand>
        <name>L-histidine</name>
        <dbReference type="ChEBI" id="CHEBI:57595"/>
    </ligand>
</feature>
<reference evidence="11" key="1">
    <citation type="submission" date="2021-01" db="EMBL/GenBank/DDBJ databases">
        <authorList>
            <person name="Corre E."/>
            <person name="Pelletier E."/>
            <person name="Niang G."/>
            <person name="Scheremetjew M."/>
            <person name="Finn R."/>
            <person name="Kale V."/>
            <person name="Holt S."/>
            <person name="Cochrane G."/>
            <person name="Meng A."/>
            <person name="Brown T."/>
            <person name="Cohen L."/>
        </authorList>
    </citation>
    <scope>NUCLEOTIDE SEQUENCE</scope>
    <source>
        <strain evidence="11">NY070348D</strain>
    </source>
</reference>
<evidence type="ECO:0000256" key="6">
    <source>
        <dbReference type="ARBA" id="ARBA00022840"/>
    </source>
</evidence>
<dbReference type="Gene3D" id="3.30.930.10">
    <property type="entry name" value="Bira Bifunctional Protein, Domain 2"/>
    <property type="match status" value="1"/>
</dbReference>
<proteinExistence type="inferred from homology"/>
<dbReference type="CDD" id="cd00773">
    <property type="entry name" value="HisRS-like_core"/>
    <property type="match status" value="1"/>
</dbReference>
<dbReference type="GO" id="GO:0005829">
    <property type="term" value="C:cytosol"/>
    <property type="evidence" value="ECO:0007669"/>
    <property type="project" value="TreeGrafter"/>
</dbReference>
<dbReference type="SUPFAM" id="SSF52954">
    <property type="entry name" value="Class II aaRS ABD-related"/>
    <property type="match status" value="1"/>
</dbReference>
<gene>
    <name evidence="11" type="ORF">QSP1433_LOCUS8951</name>
</gene>
<dbReference type="Gene3D" id="3.40.50.800">
    <property type="entry name" value="Anticodon-binding domain"/>
    <property type="match status" value="1"/>
</dbReference>
<dbReference type="InterPro" id="IPR045864">
    <property type="entry name" value="aa-tRNA-synth_II/BPL/LPL"/>
</dbReference>
<keyword evidence="6" id="KW-0067">ATP-binding</keyword>
<dbReference type="NCBIfam" id="TIGR00442">
    <property type="entry name" value="hisS"/>
    <property type="match status" value="1"/>
</dbReference>
<dbReference type="InterPro" id="IPR041715">
    <property type="entry name" value="HisRS-like_core"/>
</dbReference>
<dbReference type="Pfam" id="PF03129">
    <property type="entry name" value="HGTP_anticodon"/>
    <property type="match status" value="1"/>
</dbReference>
<dbReference type="PANTHER" id="PTHR11476:SF7">
    <property type="entry name" value="HISTIDINE--TRNA LIGASE"/>
    <property type="match status" value="1"/>
</dbReference>
<dbReference type="GO" id="GO:0005524">
    <property type="term" value="F:ATP binding"/>
    <property type="evidence" value="ECO:0007669"/>
    <property type="project" value="UniProtKB-KW"/>
</dbReference>
<evidence type="ECO:0000256" key="1">
    <source>
        <dbReference type="ARBA" id="ARBA00008226"/>
    </source>
</evidence>
<dbReference type="PROSITE" id="PS50862">
    <property type="entry name" value="AA_TRNA_LIGASE_II"/>
    <property type="match status" value="1"/>
</dbReference>